<dbReference type="AlphaFoldDB" id="A0A951PFD4"/>
<reference evidence="1" key="2">
    <citation type="journal article" date="2022" name="Microbiol. Resour. Announc.">
        <title>Metagenome Sequencing to Explore Phylogenomics of Terrestrial Cyanobacteria.</title>
        <authorList>
            <person name="Ward R.D."/>
            <person name="Stajich J.E."/>
            <person name="Johansen J.R."/>
            <person name="Huntemann M."/>
            <person name="Clum A."/>
            <person name="Foster B."/>
            <person name="Foster B."/>
            <person name="Roux S."/>
            <person name="Palaniappan K."/>
            <person name="Varghese N."/>
            <person name="Mukherjee S."/>
            <person name="Reddy T.B.K."/>
            <person name="Daum C."/>
            <person name="Copeland A."/>
            <person name="Chen I.A."/>
            <person name="Ivanova N.N."/>
            <person name="Kyrpides N.C."/>
            <person name="Shapiro N."/>
            <person name="Eloe-Fadrosh E.A."/>
            <person name="Pietrasiak N."/>
        </authorList>
    </citation>
    <scope>NUCLEOTIDE SEQUENCE</scope>
    <source>
        <strain evidence="1">GSE-TBD4-15B</strain>
    </source>
</reference>
<accession>A0A951PFD4</accession>
<organism evidence="1 2">
    <name type="scientific">Pegethrix bostrychoides GSE-TBD4-15B</name>
    <dbReference type="NCBI Taxonomy" id="2839662"/>
    <lineage>
        <taxon>Bacteria</taxon>
        <taxon>Bacillati</taxon>
        <taxon>Cyanobacteriota</taxon>
        <taxon>Cyanophyceae</taxon>
        <taxon>Oculatellales</taxon>
        <taxon>Oculatellaceae</taxon>
        <taxon>Pegethrix</taxon>
    </lineage>
</organism>
<protein>
    <submittedName>
        <fullName evidence="1">Uncharacterized protein</fullName>
    </submittedName>
</protein>
<evidence type="ECO:0000313" key="1">
    <source>
        <dbReference type="EMBL" id="MBW4467990.1"/>
    </source>
</evidence>
<reference evidence="1" key="1">
    <citation type="submission" date="2021-05" db="EMBL/GenBank/DDBJ databases">
        <authorList>
            <person name="Pietrasiak N."/>
            <person name="Ward R."/>
            <person name="Stajich J.E."/>
            <person name="Kurbessoian T."/>
        </authorList>
    </citation>
    <scope>NUCLEOTIDE SEQUENCE</scope>
    <source>
        <strain evidence="1">GSE-TBD4-15B</strain>
    </source>
</reference>
<name>A0A951PFD4_9CYAN</name>
<comment type="caution">
    <text evidence="1">The sequence shown here is derived from an EMBL/GenBank/DDBJ whole genome shotgun (WGS) entry which is preliminary data.</text>
</comment>
<proteinExistence type="predicted"/>
<dbReference type="Proteomes" id="UP000707356">
    <property type="component" value="Unassembled WGS sequence"/>
</dbReference>
<sequence>MTNSEGSSPDLTAHPSRQITKLLEIQIAQIGLQIAQAQTQIDLNNQLIQTLNERSFEMLEDQSIERHNFNNSIQLLNESLERMNGFLDLLMAQEDRK</sequence>
<gene>
    <name evidence="1" type="ORF">KME07_21400</name>
</gene>
<evidence type="ECO:0000313" key="2">
    <source>
        <dbReference type="Proteomes" id="UP000707356"/>
    </source>
</evidence>
<dbReference type="EMBL" id="JAHHHV010000083">
    <property type="protein sequence ID" value="MBW4467990.1"/>
    <property type="molecule type" value="Genomic_DNA"/>
</dbReference>